<dbReference type="Gene3D" id="1.10.260.40">
    <property type="entry name" value="lambda repressor-like DNA-binding domains"/>
    <property type="match status" value="1"/>
</dbReference>
<dbReference type="SUPFAM" id="SSF47413">
    <property type="entry name" value="lambda repressor-like DNA-binding domains"/>
    <property type="match status" value="1"/>
</dbReference>
<accession>A0A6S5TQR1</accession>
<dbReference type="Gene3D" id="2.10.109.10">
    <property type="entry name" value="Umud Fragment, subunit A"/>
    <property type="match status" value="1"/>
</dbReference>
<keyword evidence="3" id="KW-0804">Transcription</keyword>
<dbReference type="InterPro" id="IPR001387">
    <property type="entry name" value="Cro/C1-type_HTH"/>
</dbReference>
<dbReference type="InterPro" id="IPR039418">
    <property type="entry name" value="LexA-like"/>
</dbReference>
<dbReference type="PANTHER" id="PTHR40661">
    <property type="match status" value="1"/>
</dbReference>
<evidence type="ECO:0000259" key="4">
    <source>
        <dbReference type="PROSITE" id="PS50943"/>
    </source>
</evidence>
<dbReference type="CDD" id="cd06529">
    <property type="entry name" value="S24_LexA-like"/>
    <property type="match status" value="1"/>
</dbReference>
<dbReference type="InterPro" id="IPR036286">
    <property type="entry name" value="LexA/Signal_pep-like_sf"/>
</dbReference>
<gene>
    <name evidence="5" type="ORF">WP8W18C01_13930</name>
</gene>
<dbReference type="Pfam" id="PF00717">
    <property type="entry name" value="Peptidase_S24"/>
    <property type="match status" value="1"/>
</dbReference>
<evidence type="ECO:0000313" key="5">
    <source>
        <dbReference type="EMBL" id="BBT39052.1"/>
    </source>
</evidence>
<protein>
    <submittedName>
        <fullName evidence="5">Transcriptional regulator</fullName>
    </submittedName>
</protein>
<dbReference type="SMART" id="SM00530">
    <property type="entry name" value="HTH_XRE"/>
    <property type="match status" value="1"/>
</dbReference>
<organism evidence="5 6">
    <name type="scientific">Pseudomonas putida</name>
    <name type="common">Arthrobacter siderocapsulatus</name>
    <dbReference type="NCBI Taxonomy" id="303"/>
    <lineage>
        <taxon>Bacteria</taxon>
        <taxon>Pseudomonadati</taxon>
        <taxon>Pseudomonadota</taxon>
        <taxon>Gammaproteobacteria</taxon>
        <taxon>Pseudomonadales</taxon>
        <taxon>Pseudomonadaceae</taxon>
        <taxon>Pseudomonas</taxon>
    </lineage>
</organism>
<dbReference type="Pfam" id="PF01381">
    <property type="entry name" value="HTH_3"/>
    <property type="match status" value="1"/>
</dbReference>
<keyword evidence="1" id="KW-0805">Transcription regulation</keyword>
<dbReference type="InterPro" id="IPR015927">
    <property type="entry name" value="Peptidase_S24_S26A/B/C"/>
</dbReference>
<reference evidence="5 6" key="1">
    <citation type="submission" date="2019-12" db="EMBL/GenBank/DDBJ databases">
        <title>complete genome sequences of Pseudomonas putida str. WP8-W18-CRE-01 isolated from wastewater treatment plant effluent.</title>
        <authorList>
            <person name="Sekizuka T."/>
            <person name="Itokawa K."/>
            <person name="Yatsu K."/>
            <person name="Inamine Y."/>
            <person name="Kuroda M."/>
        </authorList>
    </citation>
    <scope>NUCLEOTIDE SEQUENCE [LARGE SCALE GENOMIC DNA]</scope>
    <source>
        <strain evidence="5 6">WP8-W18-CRE-01</strain>
    </source>
</reference>
<name>A0A6S5TQR1_PSEPU</name>
<dbReference type="PANTHER" id="PTHR40661:SF2">
    <property type="entry name" value="HTH-TYPE TRANSCRIPTIONAL REGULATOR PRTR"/>
    <property type="match status" value="1"/>
</dbReference>
<dbReference type="CDD" id="cd00093">
    <property type="entry name" value="HTH_XRE"/>
    <property type="match status" value="1"/>
</dbReference>
<dbReference type="RefSeq" id="WP_182817792.1">
    <property type="nucleotide sequence ID" value="NZ_AP022227.1"/>
</dbReference>
<sequence length="259" mass="28292">MNLSQRIKMARKHAGLTQSELAEIVGIAQTAVSQLESGKTLRSTYLVQIAQACSVNSLWLASGEGEMLQPEDKAALTRSVIEEIFDGEAAEDSEANLALRERLEALRSASGLIPADIEGSISIPYMIEMDDPARPGQTMLEISITTSLLVNAEVFRRRAIEDKTVVAVAVSGNSMSPVLQDGSSVLVDMSETLVKDGKIYAIDHDGQVRVKTVYRLPGGGIRVRSFNTAEHPDETYTPSDLKEHKIRIIGRVFWGVSFF</sequence>
<proteinExistence type="predicted"/>
<dbReference type="AlphaFoldDB" id="A0A6S5TQR1"/>
<dbReference type="InterPro" id="IPR010982">
    <property type="entry name" value="Lambda_DNA-bd_dom_sf"/>
</dbReference>
<dbReference type="SUPFAM" id="SSF51306">
    <property type="entry name" value="LexA/Signal peptidase"/>
    <property type="match status" value="1"/>
</dbReference>
<evidence type="ECO:0000313" key="6">
    <source>
        <dbReference type="Proteomes" id="UP000515680"/>
    </source>
</evidence>
<feature type="domain" description="HTH cro/C1-type" evidence="4">
    <location>
        <begin position="7"/>
        <end position="60"/>
    </location>
</feature>
<dbReference type="PROSITE" id="PS50943">
    <property type="entry name" value="HTH_CROC1"/>
    <property type="match status" value="1"/>
</dbReference>
<dbReference type="Proteomes" id="UP000515680">
    <property type="component" value="Chromosome"/>
</dbReference>
<dbReference type="GO" id="GO:0003677">
    <property type="term" value="F:DNA binding"/>
    <property type="evidence" value="ECO:0007669"/>
    <property type="project" value="UniProtKB-KW"/>
</dbReference>
<evidence type="ECO:0000256" key="2">
    <source>
        <dbReference type="ARBA" id="ARBA00023125"/>
    </source>
</evidence>
<evidence type="ECO:0000256" key="1">
    <source>
        <dbReference type="ARBA" id="ARBA00023015"/>
    </source>
</evidence>
<keyword evidence="2" id="KW-0238">DNA-binding</keyword>
<evidence type="ECO:0000256" key="3">
    <source>
        <dbReference type="ARBA" id="ARBA00023163"/>
    </source>
</evidence>
<dbReference type="EMBL" id="AP022227">
    <property type="protein sequence ID" value="BBT39052.1"/>
    <property type="molecule type" value="Genomic_DNA"/>
</dbReference>